<dbReference type="GO" id="GO:0000774">
    <property type="term" value="F:adenyl-nucleotide exchange factor activity"/>
    <property type="evidence" value="ECO:0007669"/>
    <property type="project" value="TreeGrafter"/>
</dbReference>
<dbReference type="GO" id="GO:0051087">
    <property type="term" value="F:protein-folding chaperone binding"/>
    <property type="evidence" value="ECO:0007669"/>
    <property type="project" value="InterPro"/>
</dbReference>
<proteinExistence type="predicted"/>
<dbReference type="PANTHER" id="PTHR12329:SF16">
    <property type="entry name" value="BAG FAMILY MOLECULAR CHAPERONE REGULATOR 1"/>
    <property type="match status" value="1"/>
</dbReference>
<keyword evidence="2" id="KW-0143">Chaperone</keyword>
<dbReference type="Gene3D" id="3.10.20.90">
    <property type="entry name" value="Phosphatidylinositol 3-kinase Catalytic Subunit, Chain A, domain 1"/>
    <property type="match status" value="1"/>
</dbReference>
<dbReference type="InterPro" id="IPR036533">
    <property type="entry name" value="BAG_dom_sf"/>
</dbReference>
<keyword evidence="3" id="KW-0175">Coiled coil</keyword>
<dbReference type="Proteomes" id="UP001286313">
    <property type="component" value="Unassembled WGS sequence"/>
</dbReference>
<dbReference type="SUPFAM" id="SSF54236">
    <property type="entry name" value="Ubiquitin-like"/>
    <property type="match status" value="1"/>
</dbReference>
<evidence type="ECO:0000256" key="3">
    <source>
        <dbReference type="SAM" id="Coils"/>
    </source>
</evidence>
<dbReference type="Pfam" id="PF00240">
    <property type="entry name" value="ubiquitin"/>
    <property type="match status" value="1"/>
</dbReference>
<keyword evidence="4" id="KW-1133">Transmembrane helix</keyword>
<dbReference type="InterPro" id="IPR039773">
    <property type="entry name" value="BAG_chaperone_regulator"/>
</dbReference>
<dbReference type="Pfam" id="PF02179">
    <property type="entry name" value="BAG"/>
    <property type="match status" value="1"/>
</dbReference>
<dbReference type="PROSITE" id="PS50053">
    <property type="entry name" value="UBIQUITIN_2"/>
    <property type="match status" value="1"/>
</dbReference>
<dbReference type="GO" id="GO:0005634">
    <property type="term" value="C:nucleus"/>
    <property type="evidence" value="ECO:0007669"/>
    <property type="project" value="TreeGrafter"/>
</dbReference>
<keyword evidence="4" id="KW-0812">Transmembrane</keyword>
<evidence type="ECO:0000256" key="1">
    <source>
        <dbReference type="ARBA" id="ARBA00022374"/>
    </source>
</evidence>
<evidence type="ECO:0000313" key="8">
    <source>
        <dbReference type="Proteomes" id="UP001286313"/>
    </source>
</evidence>
<dbReference type="InterPro" id="IPR029071">
    <property type="entry name" value="Ubiquitin-like_domsf"/>
</dbReference>
<sequence length="232" mass="26324">MVKRCMGWITAASVVTADVTLLFLRLFKQSSSNMGDREYPIILCHGPTKQELIVSGDMTVQDLVVKVEEMTQVPRGHQKILHKGRNLVNSSSNLSQLGVGQGAKVMILGKINPQRTGVEEEEEEEDKECEAVRKIDMSCTGLESTLNEVITNVNCIERNFDTHSRGEALGRYRKNLLGINEEFMRLLEQLDGLELQENAKVRRKCVVRRIQTLMEKSDRVHDQINNLRGQYP</sequence>
<feature type="domain" description="BAG" evidence="6">
    <location>
        <begin position="179"/>
        <end position="221"/>
    </location>
</feature>
<evidence type="ECO:0000313" key="7">
    <source>
        <dbReference type="EMBL" id="KAK3876576.1"/>
    </source>
</evidence>
<dbReference type="SUPFAM" id="SSF63491">
    <property type="entry name" value="BAG domain"/>
    <property type="match status" value="1"/>
</dbReference>
<dbReference type="GO" id="GO:0050821">
    <property type="term" value="P:protein stabilization"/>
    <property type="evidence" value="ECO:0007669"/>
    <property type="project" value="TreeGrafter"/>
</dbReference>
<dbReference type="GO" id="GO:0016020">
    <property type="term" value="C:membrane"/>
    <property type="evidence" value="ECO:0007669"/>
    <property type="project" value="TreeGrafter"/>
</dbReference>
<dbReference type="PANTHER" id="PTHR12329">
    <property type="entry name" value="BCL2-ASSOCIATED ATHANOGENE"/>
    <property type="match status" value="1"/>
</dbReference>
<accession>A0AAE1KIS7</accession>
<comment type="caution">
    <text evidence="7">The sequence shown here is derived from an EMBL/GenBank/DDBJ whole genome shotgun (WGS) entry which is preliminary data.</text>
</comment>
<dbReference type="PROSITE" id="PS51035">
    <property type="entry name" value="BAG"/>
    <property type="match status" value="1"/>
</dbReference>
<dbReference type="SMART" id="SM00213">
    <property type="entry name" value="UBQ"/>
    <property type="match status" value="1"/>
</dbReference>
<organism evidence="7 8">
    <name type="scientific">Petrolisthes cinctipes</name>
    <name type="common">Flat porcelain crab</name>
    <dbReference type="NCBI Taxonomy" id="88211"/>
    <lineage>
        <taxon>Eukaryota</taxon>
        <taxon>Metazoa</taxon>
        <taxon>Ecdysozoa</taxon>
        <taxon>Arthropoda</taxon>
        <taxon>Crustacea</taxon>
        <taxon>Multicrustacea</taxon>
        <taxon>Malacostraca</taxon>
        <taxon>Eumalacostraca</taxon>
        <taxon>Eucarida</taxon>
        <taxon>Decapoda</taxon>
        <taxon>Pleocyemata</taxon>
        <taxon>Anomura</taxon>
        <taxon>Galatheoidea</taxon>
        <taxon>Porcellanidae</taxon>
        <taxon>Petrolisthes</taxon>
    </lineage>
</organism>
<dbReference type="GO" id="GO:0005829">
    <property type="term" value="C:cytosol"/>
    <property type="evidence" value="ECO:0007669"/>
    <property type="project" value="TreeGrafter"/>
</dbReference>
<keyword evidence="4" id="KW-0472">Membrane</keyword>
<feature type="domain" description="Ubiquitin-like" evidence="5">
    <location>
        <begin position="51"/>
        <end position="110"/>
    </location>
</feature>
<dbReference type="AlphaFoldDB" id="A0AAE1KIS7"/>
<evidence type="ECO:0000259" key="5">
    <source>
        <dbReference type="PROSITE" id="PS50053"/>
    </source>
</evidence>
<evidence type="ECO:0000256" key="4">
    <source>
        <dbReference type="SAM" id="Phobius"/>
    </source>
</evidence>
<feature type="transmembrane region" description="Helical" evidence="4">
    <location>
        <begin position="6"/>
        <end position="27"/>
    </location>
</feature>
<evidence type="ECO:0000256" key="2">
    <source>
        <dbReference type="ARBA" id="ARBA00023186"/>
    </source>
</evidence>
<reference evidence="7" key="1">
    <citation type="submission" date="2023-10" db="EMBL/GenBank/DDBJ databases">
        <title>Genome assemblies of two species of porcelain crab, Petrolisthes cinctipes and Petrolisthes manimaculis (Anomura: Porcellanidae).</title>
        <authorList>
            <person name="Angst P."/>
        </authorList>
    </citation>
    <scope>NUCLEOTIDE SEQUENCE</scope>
    <source>
        <strain evidence="7">PB745_01</strain>
        <tissue evidence="7">Gill</tissue>
    </source>
</reference>
<gene>
    <name evidence="7" type="ORF">Pcinc_018641</name>
</gene>
<dbReference type="InterPro" id="IPR000626">
    <property type="entry name" value="Ubiquitin-like_dom"/>
</dbReference>
<keyword evidence="8" id="KW-1185">Reference proteome</keyword>
<dbReference type="Gene3D" id="1.20.58.120">
    <property type="entry name" value="BAG domain"/>
    <property type="match status" value="1"/>
</dbReference>
<dbReference type="InterPro" id="IPR003103">
    <property type="entry name" value="BAG_domain"/>
</dbReference>
<evidence type="ECO:0000259" key="6">
    <source>
        <dbReference type="PROSITE" id="PS51035"/>
    </source>
</evidence>
<protein>
    <recommendedName>
        <fullName evidence="1">BAG family molecular chaperone regulator 1</fullName>
    </recommendedName>
</protein>
<feature type="coiled-coil region" evidence="3">
    <location>
        <begin position="176"/>
        <end position="230"/>
    </location>
</feature>
<name>A0AAE1KIS7_PETCI</name>
<dbReference type="EMBL" id="JAWQEG010001803">
    <property type="protein sequence ID" value="KAK3876576.1"/>
    <property type="molecule type" value="Genomic_DNA"/>
</dbReference>